<keyword evidence="1" id="KW-0472">Membrane</keyword>
<dbReference type="OrthoDB" id="3193320at2"/>
<gene>
    <name evidence="2" type="ORF">E5334_07090</name>
</gene>
<dbReference type="RefSeq" id="WP_136012895.1">
    <property type="nucleotide sequence ID" value="NZ_SRYE01000004.1"/>
</dbReference>
<evidence type="ECO:0000256" key="1">
    <source>
        <dbReference type="SAM" id="Phobius"/>
    </source>
</evidence>
<proteinExistence type="predicted"/>
<feature type="transmembrane region" description="Helical" evidence="1">
    <location>
        <begin position="12"/>
        <end position="36"/>
    </location>
</feature>
<feature type="transmembrane region" description="Helical" evidence="1">
    <location>
        <begin position="74"/>
        <end position="95"/>
    </location>
</feature>
<evidence type="ECO:0000313" key="3">
    <source>
        <dbReference type="Proteomes" id="UP000310263"/>
    </source>
</evidence>
<dbReference type="EMBL" id="SRYE01000004">
    <property type="protein sequence ID" value="TGY61763.1"/>
    <property type="molecule type" value="Genomic_DNA"/>
</dbReference>
<sequence length="96" mass="10118">MIRRLFSALFRMVAYLARIVAILLSGLVVILCLGTATNLGVVGVIMTLNGMVPSAISGMLVIPTPLGGAFRGDFALLAIALFVVDWACLRIASALR</sequence>
<keyword evidence="1" id="KW-1133">Transmembrane helix</keyword>
<comment type="caution">
    <text evidence="2">The sequence shown here is derived from an EMBL/GenBank/DDBJ whole genome shotgun (WGS) entry which is preliminary data.</text>
</comment>
<name>A0A4S2F2K2_9ACTN</name>
<feature type="transmembrane region" description="Helical" evidence="1">
    <location>
        <begin position="42"/>
        <end position="62"/>
    </location>
</feature>
<evidence type="ECO:0000313" key="2">
    <source>
        <dbReference type="EMBL" id="TGY61763.1"/>
    </source>
</evidence>
<keyword evidence="1" id="KW-0812">Transmembrane</keyword>
<dbReference type="AlphaFoldDB" id="A0A4S2F2K2"/>
<dbReference type="Proteomes" id="UP000310263">
    <property type="component" value="Unassembled WGS sequence"/>
</dbReference>
<organism evidence="2 3">
    <name type="scientific">Muricaecibacterium torontonense</name>
    <dbReference type="NCBI Taxonomy" id="3032871"/>
    <lineage>
        <taxon>Bacteria</taxon>
        <taxon>Bacillati</taxon>
        <taxon>Actinomycetota</taxon>
        <taxon>Coriobacteriia</taxon>
        <taxon>Coriobacteriales</taxon>
        <taxon>Atopobiaceae</taxon>
        <taxon>Muricaecibacterium</taxon>
    </lineage>
</organism>
<reference evidence="2 3" key="1">
    <citation type="submission" date="2019-04" db="EMBL/GenBank/DDBJ databases">
        <title>Microbes associate with the intestines of laboratory mice.</title>
        <authorList>
            <person name="Navarre W."/>
            <person name="Wong E."/>
            <person name="Huang K."/>
            <person name="Tropini C."/>
            <person name="Ng K."/>
            <person name="Yu B."/>
        </authorList>
    </citation>
    <scope>NUCLEOTIDE SEQUENCE [LARGE SCALE GENOMIC DNA]</scope>
    <source>
        <strain evidence="2 3">NM07_P-09</strain>
    </source>
</reference>
<keyword evidence="3" id="KW-1185">Reference proteome</keyword>
<protein>
    <submittedName>
        <fullName evidence="2">Uncharacterized protein</fullName>
    </submittedName>
</protein>
<accession>A0A4S2F2K2</accession>